<keyword evidence="6 8" id="KW-0472">Membrane</keyword>
<dbReference type="HOGENOM" id="CLU_021993_1_0_1"/>
<dbReference type="Pfam" id="PF07690">
    <property type="entry name" value="MFS_1"/>
    <property type="match status" value="1"/>
</dbReference>
<feature type="transmembrane region" description="Helical" evidence="8">
    <location>
        <begin position="369"/>
        <end position="392"/>
    </location>
</feature>
<dbReference type="InterPro" id="IPR011701">
    <property type="entry name" value="MFS"/>
</dbReference>
<feature type="transmembrane region" description="Helical" evidence="8">
    <location>
        <begin position="226"/>
        <end position="248"/>
    </location>
</feature>
<feature type="transmembrane region" description="Helical" evidence="8">
    <location>
        <begin position="166"/>
        <end position="185"/>
    </location>
</feature>
<sequence length="529" mass="58023">MSDGQLDSTDGHKNADETARIGIDTRSVGDDSISGNDDGDVDSENFLMLDDPESNEASQDMTGETSETTFSSEFMKDVYWHGSVIKIYPLDYQKVTLIKLQLAACFTIFLVFGMNDQATGSLMPSLTDHYKVSKEVVSRIFISQMTGYTLASFSNHKIHVLLGQRGAFLLGASIAMIFQGVLALKPSSFNIYILSYFPVGFALGILDALCNVLIGSLEVNNNELLGALHGIYGVAAMSTAPIVTYISINHSWNLFFYLPIALALVSIVIAIPAFRYETPAKYIYSTSISDQEENDTSGTSNFNDRSTEMVDGSYDSSLLTGSASSSLEYLRNPMIILYSVFLFLYLGAEISTASWLYTYLLETKAYERFRMSFVTSCFWSGLTVGRFILSFFTKKYFKNAYRANMHYASLTLVLFTCFVLLGLINSSSLLYSIVIGSVIFATGVFFGPLFPNASLVALQVLPKSLHISGVGTAIALGGCGAAILPYLVGLGINGLGIAFMPLLCWLLVCLQTLVWDLYPSFIKNQEDNL</sequence>
<dbReference type="AlphaFoldDB" id="G8C2D0"/>
<gene>
    <name evidence="10" type="primary">TPHA0P01500</name>
    <name evidence="10" type="ordered locus">TPHA_0P01500</name>
</gene>
<feature type="transmembrane region" description="Helical" evidence="8">
    <location>
        <begin position="96"/>
        <end position="114"/>
    </location>
</feature>
<feature type="transmembrane region" description="Helical" evidence="8">
    <location>
        <begin position="404"/>
        <end position="424"/>
    </location>
</feature>
<feature type="transmembrane region" description="Helical" evidence="8">
    <location>
        <begin position="465"/>
        <end position="488"/>
    </location>
</feature>
<evidence type="ECO:0000256" key="1">
    <source>
        <dbReference type="ARBA" id="ARBA00004127"/>
    </source>
</evidence>
<feature type="transmembrane region" description="Helical" evidence="8">
    <location>
        <begin position="191"/>
        <end position="214"/>
    </location>
</feature>
<dbReference type="InterPro" id="IPR036259">
    <property type="entry name" value="MFS_trans_sf"/>
</dbReference>
<dbReference type="RefSeq" id="XP_003688742.1">
    <property type="nucleotide sequence ID" value="XM_003688694.1"/>
</dbReference>
<comment type="similarity">
    <text evidence="2">Belongs to the major facilitator superfamily.</text>
</comment>
<keyword evidence="11" id="KW-1185">Reference proteome</keyword>
<dbReference type="GO" id="GO:0022857">
    <property type="term" value="F:transmembrane transporter activity"/>
    <property type="evidence" value="ECO:0007669"/>
    <property type="project" value="InterPro"/>
</dbReference>
<evidence type="ECO:0000256" key="6">
    <source>
        <dbReference type="ARBA" id="ARBA00023136"/>
    </source>
</evidence>
<reference evidence="10 11" key="1">
    <citation type="journal article" date="2011" name="Proc. Natl. Acad. Sci. U.S.A.">
        <title>Evolutionary erosion of yeast sex chromosomes by mating-type switching accidents.</title>
        <authorList>
            <person name="Gordon J.L."/>
            <person name="Armisen D."/>
            <person name="Proux-Wera E."/>
            <person name="Oheigeartaigh S.S."/>
            <person name="Byrne K.P."/>
            <person name="Wolfe K.H."/>
        </authorList>
    </citation>
    <scope>NUCLEOTIDE SEQUENCE [LARGE SCALE GENOMIC DNA]</scope>
    <source>
        <strain evidence="11">ATCC 24235 / CBS 4417 / NBRC 1672 / NRRL Y-8282 / UCD 70-5</strain>
    </source>
</reference>
<dbReference type="Gene3D" id="1.20.1250.20">
    <property type="entry name" value="MFS general substrate transporter like domains"/>
    <property type="match status" value="2"/>
</dbReference>
<dbReference type="GO" id="GO:0016020">
    <property type="term" value="C:membrane"/>
    <property type="evidence" value="ECO:0007669"/>
    <property type="project" value="TreeGrafter"/>
</dbReference>
<keyword evidence="4 8" id="KW-0812">Transmembrane</keyword>
<dbReference type="InterPro" id="IPR051788">
    <property type="entry name" value="MFS_Transporter"/>
</dbReference>
<comment type="subcellular location">
    <subcellularLocation>
        <location evidence="1">Endomembrane system</location>
        <topology evidence="1">Multi-pass membrane protein</topology>
    </subcellularLocation>
</comment>
<feature type="compositionally biased region" description="Basic and acidic residues" evidence="7">
    <location>
        <begin position="9"/>
        <end position="19"/>
    </location>
</feature>
<evidence type="ECO:0000256" key="7">
    <source>
        <dbReference type="SAM" id="MobiDB-lite"/>
    </source>
</evidence>
<dbReference type="Proteomes" id="UP000005666">
    <property type="component" value="Chromosome 16"/>
</dbReference>
<dbReference type="PANTHER" id="PTHR23514">
    <property type="entry name" value="BYPASS OF STOP CODON PROTEIN 6"/>
    <property type="match status" value="1"/>
</dbReference>
<feature type="transmembrane region" description="Helical" evidence="8">
    <location>
        <begin position="494"/>
        <end position="515"/>
    </location>
</feature>
<evidence type="ECO:0000313" key="10">
    <source>
        <dbReference type="EMBL" id="CCE66308.1"/>
    </source>
</evidence>
<dbReference type="PROSITE" id="PS50850">
    <property type="entry name" value="MFS"/>
    <property type="match status" value="1"/>
</dbReference>
<dbReference type="PANTHER" id="PTHR23514:SF3">
    <property type="entry name" value="BYPASS OF STOP CODON PROTEIN 6"/>
    <property type="match status" value="1"/>
</dbReference>
<evidence type="ECO:0000313" key="11">
    <source>
        <dbReference type="Proteomes" id="UP000005666"/>
    </source>
</evidence>
<dbReference type="KEGG" id="tpf:TPHA_0P01500"/>
<evidence type="ECO:0000256" key="4">
    <source>
        <dbReference type="ARBA" id="ARBA00022692"/>
    </source>
</evidence>
<keyword evidence="5 8" id="KW-1133">Transmembrane helix</keyword>
<name>G8C2D0_TETPH</name>
<dbReference type="eggNOG" id="ENOG502QQA7">
    <property type="taxonomic scope" value="Eukaryota"/>
</dbReference>
<dbReference type="GeneID" id="11530892"/>
<feature type="transmembrane region" description="Helical" evidence="8">
    <location>
        <begin position="335"/>
        <end position="357"/>
    </location>
</feature>
<organism evidence="10 11">
    <name type="scientific">Tetrapisispora phaffii (strain ATCC 24235 / CBS 4417 / NBRC 1672 / NRRL Y-8282 / UCD 70-5)</name>
    <name type="common">Yeast</name>
    <name type="synonym">Fabospora phaffii</name>
    <dbReference type="NCBI Taxonomy" id="1071381"/>
    <lineage>
        <taxon>Eukaryota</taxon>
        <taxon>Fungi</taxon>
        <taxon>Dikarya</taxon>
        <taxon>Ascomycota</taxon>
        <taxon>Saccharomycotina</taxon>
        <taxon>Saccharomycetes</taxon>
        <taxon>Saccharomycetales</taxon>
        <taxon>Saccharomycetaceae</taxon>
        <taxon>Tetrapisispora</taxon>
    </lineage>
</organism>
<dbReference type="GO" id="GO:0012505">
    <property type="term" value="C:endomembrane system"/>
    <property type="evidence" value="ECO:0007669"/>
    <property type="project" value="UniProtKB-SubCell"/>
</dbReference>
<feature type="domain" description="Major facilitator superfamily (MFS) profile" evidence="9">
    <location>
        <begin position="101"/>
        <end position="527"/>
    </location>
</feature>
<dbReference type="EMBL" id="HE612871">
    <property type="protein sequence ID" value="CCE66308.1"/>
    <property type="molecule type" value="Genomic_DNA"/>
</dbReference>
<protein>
    <recommendedName>
        <fullName evidence="9">Major facilitator superfamily (MFS) profile domain-containing protein</fullName>
    </recommendedName>
</protein>
<evidence type="ECO:0000256" key="2">
    <source>
        <dbReference type="ARBA" id="ARBA00008335"/>
    </source>
</evidence>
<dbReference type="SUPFAM" id="SSF103473">
    <property type="entry name" value="MFS general substrate transporter"/>
    <property type="match status" value="1"/>
</dbReference>
<dbReference type="InterPro" id="IPR020846">
    <property type="entry name" value="MFS_dom"/>
</dbReference>
<feature type="region of interest" description="Disordered" evidence="7">
    <location>
        <begin position="1"/>
        <end position="47"/>
    </location>
</feature>
<proteinExistence type="inferred from homology"/>
<feature type="transmembrane region" description="Helical" evidence="8">
    <location>
        <begin position="254"/>
        <end position="274"/>
    </location>
</feature>
<evidence type="ECO:0000256" key="8">
    <source>
        <dbReference type="SAM" id="Phobius"/>
    </source>
</evidence>
<evidence type="ECO:0000256" key="3">
    <source>
        <dbReference type="ARBA" id="ARBA00022448"/>
    </source>
</evidence>
<accession>G8C2D0</accession>
<evidence type="ECO:0000259" key="9">
    <source>
        <dbReference type="PROSITE" id="PS50850"/>
    </source>
</evidence>
<dbReference type="OrthoDB" id="413079at2759"/>
<evidence type="ECO:0000256" key="5">
    <source>
        <dbReference type="ARBA" id="ARBA00022989"/>
    </source>
</evidence>
<keyword evidence="3" id="KW-0813">Transport</keyword>
<feature type="transmembrane region" description="Helical" evidence="8">
    <location>
        <begin position="430"/>
        <end position="453"/>
    </location>
</feature>